<feature type="domain" description="HTH araC/xylS-type" evidence="12">
    <location>
        <begin position="437"/>
        <end position="535"/>
    </location>
</feature>
<keyword evidence="4 10" id="KW-0597">Phosphoprotein</keyword>
<dbReference type="EMBL" id="JAENHN010000010">
    <property type="protein sequence ID" value="MBK1809852.1"/>
    <property type="molecule type" value="Genomic_DNA"/>
</dbReference>
<proteinExistence type="predicted"/>
<reference evidence="15" key="1">
    <citation type="submission" date="2021-01" db="EMBL/GenBank/DDBJ databases">
        <title>Genome public.</title>
        <authorList>
            <person name="Liu C."/>
            <person name="Sun Q."/>
        </authorList>
    </citation>
    <scope>NUCLEOTIDE SEQUENCE [LARGE SCALE GENOMIC DNA]</scope>
    <source>
        <strain evidence="15">YIM B02505</strain>
    </source>
</reference>
<evidence type="ECO:0000313" key="15">
    <source>
        <dbReference type="Proteomes" id="UP000596739"/>
    </source>
</evidence>
<dbReference type="SMART" id="SM00342">
    <property type="entry name" value="HTH_ARAC"/>
    <property type="match status" value="1"/>
</dbReference>
<comment type="caution">
    <text evidence="14">The sequence shown here is derived from an EMBL/GenBank/DDBJ whole genome shotgun (WGS) entry which is preliminary data.</text>
</comment>
<evidence type="ECO:0000259" key="13">
    <source>
        <dbReference type="PROSITE" id="PS50110"/>
    </source>
</evidence>
<dbReference type="Gene3D" id="3.40.50.2300">
    <property type="match status" value="1"/>
</dbReference>
<dbReference type="SUPFAM" id="SSF52172">
    <property type="entry name" value="CheY-like"/>
    <property type="match status" value="1"/>
</dbReference>
<dbReference type="Gene3D" id="1.10.10.60">
    <property type="entry name" value="Homeodomain-like"/>
    <property type="match status" value="2"/>
</dbReference>
<keyword evidence="11" id="KW-0175">Coiled coil</keyword>
<dbReference type="InterPro" id="IPR001789">
    <property type="entry name" value="Sig_transdc_resp-reg_receiver"/>
</dbReference>
<keyword evidence="15" id="KW-1185">Reference proteome</keyword>
<feature type="coiled-coil region" evidence="11">
    <location>
        <begin position="122"/>
        <end position="150"/>
    </location>
</feature>
<evidence type="ECO:0000256" key="8">
    <source>
        <dbReference type="ARBA" id="ARBA00023163"/>
    </source>
</evidence>
<dbReference type="InterPro" id="IPR020449">
    <property type="entry name" value="Tscrpt_reg_AraC-type_HTH"/>
</dbReference>
<dbReference type="InterPro" id="IPR011006">
    <property type="entry name" value="CheY-like_superfamily"/>
</dbReference>
<gene>
    <name evidence="14" type="ORF">JHL18_04255</name>
</gene>
<feature type="domain" description="Response regulatory" evidence="13">
    <location>
        <begin position="3"/>
        <end position="120"/>
    </location>
</feature>
<protein>
    <recommendedName>
        <fullName evidence="2">Stage 0 sporulation protein A homolog</fullName>
    </recommendedName>
</protein>
<keyword evidence="6" id="KW-0805">Transcription regulation</keyword>
<dbReference type="PRINTS" id="PR00032">
    <property type="entry name" value="HTHARAC"/>
</dbReference>
<dbReference type="Pfam" id="PF12833">
    <property type="entry name" value="HTH_18"/>
    <property type="match status" value="1"/>
</dbReference>
<dbReference type="PANTHER" id="PTHR42713:SF3">
    <property type="entry name" value="TRANSCRIPTIONAL REGULATORY PROTEIN HPTR"/>
    <property type="match status" value="1"/>
</dbReference>
<evidence type="ECO:0000259" key="12">
    <source>
        <dbReference type="PROSITE" id="PS01124"/>
    </source>
</evidence>
<accession>A0ABS1EKG4</accession>
<evidence type="ECO:0000256" key="4">
    <source>
        <dbReference type="ARBA" id="ARBA00022553"/>
    </source>
</evidence>
<evidence type="ECO:0000313" key="14">
    <source>
        <dbReference type="EMBL" id="MBK1809852.1"/>
    </source>
</evidence>
<evidence type="ECO:0000256" key="6">
    <source>
        <dbReference type="ARBA" id="ARBA00023015"/>
    </source>
</evidence>
<dbReference type="PROSITE" id="PS50110">
    <property type="entry name" value="RESPONSE_REGULATORY"/>
    <property type="match status" value="1"/>
</dbReference>
<evidence type="ECO:0000256" key="1">
    <source>
        <dbReference type="ARBA" id="ARBA00004496"/>
    </source>
</evidence>
<keyword evidence="3" id="KW-0963">Cytoplasm</keyword>
<keyword evidence="8" id="KW-0804">Transcription</keyword>
<evidence type="ECO:0000256" key="3">
    <source>
        <dbReference type="ARBA" id="ARBA00022490"/>
    </source>
</evidence>
<dbReference type="SMART" id="SM00448">
    <property type="entry name" value="REC"/>
    <property type="match status" value="1"/>
</dbReference>
<dbReference type="CDD" id="cd17536">
    <property type="entry name" value="REC_YesN-like"/>
    <property type="match status" value="1"/>
</dbReference>
<feature type="modified residue" description="4-aspartylphosphate" evidence="10">
    <location>
        <position position="55"/>
    </location>
</feature>
<evidence type="ECO:0000256" key="2">
    <source>
        <dbReference type="ARBA" id="ARBA00018672"/>
    </source>
</evidence>
<evidence type="ECO:0000256" key="7">
    <source>
        <dbReference type="ARBA" id="ARBA00023125"/>
    </source>
</evidence>
<evidence type="ECO:0000256" key="5">
    <source>
        <dbReference type="ARBA" id="ARBA00023012"/>
    </source>
</evidence>
<evidence type="ECO:0000256" key="11">
    <source>
        <dbReference type="SAM" id="Coils"/>
    </source>
</evidence>
<dbReference type="SUPFAM" id="SSF46689">
    <property type="entry name" value="Homeodomain-like"/>
    <property type="match status" value="2"/>
</dbReference>
<organism evidence="14 15">
    <name type="scientific">Clostridium yunnanense</name>
    <dbReference type="NCBI Taxonomy" id="2800325"/>
    <lineage>
        <taxon>Bacteria</taxon>
        <taxon>Bacillati</taxon>
        <taxon>Bacillota</taxon>
        <taxon>Clostridia</taxon>
        <taxon>Eubacteriales</taxon>
        <taxon>Clostridiaceae</taxon>
        <taxon>Clostridium</taxon>
    </lineage>
</organism>
<dbReference type="InterPro" id="IPR018060">
    <property type="entry name" value="HTH_AraC"/>
</dbReference>
<evidence type="ECO:0000256" key="9">
    <source>
        <dbReference type="ARBA" id="ARBA00024867"/>
    </source>
</evidence>
<dbReference type="InterPro" id="IPR009057">
    <property type="entry name" value="Homeodomain-like_sf"/>
</dbReference>
<keyword evidence="7" id="KW-0238">DNA-binding</keyword>
<sequence>MLKMVIADDETLVREGIINIIDWKEYNIEIVGEASEGKEAYDLCTKLKPDILFTDIRMPFMDGLEVTRKLKNENENMKVIIFSGVQDFAYAKSAVDISAEGYILKPLEIAELKDVVNKVVGRIELEKTNKKKMQELREQLKENIVAANEKFLRNLLLGTFTSSEEIEEKLDYFNNPFRSDGDIIVSALTIDDYTQIKQVYAEKDRQLLEFAVTNVIDEIINSKTSGVSICMNENQFISIFNWPEEKLCETSDIFDEITIKLRALLNVSVSVGISRSVNNIQDIPLGFKDCISALQYKFYTGKNSILNITDIDDSYIEIEYIDFYEIETKLINAVKVGDILETQGISKDIFKKLKSNNTYKMDYIQCICSEIILISSRTIYELGENLNNIIQDKTKILDDIQNIENIFVLEEYMTDILRKLAEYFSKKHTRKNDKIVLDIKRLICSQYMNDISVNKISQMIYLSPNYISLIFKRETGVTITDYLTSIRMDRAKELLKDTELLIQQVSEMVGYEDASYFSKVFKRTTGIHPLKYRSFVCN</sequence>
<dbReference type="PANTHER" id="PTHR42713">
    <property type="entry name" value="HISTIDINE KINASE-RELATED"/>
    <property type="match status" value="1"/>
</dbReference>
<dbReference type="PROSITE" id="PS01124">
    <property type="entry name" value="HTH_ARAC_FAMILY_2"/>
    <property type="match status" value="1"/>
</dbReference>
<comment type="function">
    <text evidence="9">May play the central regulatory role in sporulation. It may be an element of the effector pathway responsible for the activation of sporulation genes in response to nutritional stress. Spo0A may act in concert with spo0H (a sigma factor) to control the expression of some genes that are critical to the sporulation process.</text>
</comment>
<dbReference type="Proteomes" id="UP000596739">
    <property type="component" value="Unassembled WGS sequence"/>
</dbReference>
<name>A0ABS1EKG4_9CLOT</name>
<dbReference type="Pfam" id="PF00072">
    <property type="entry name" value="Response_reg"/>
    <property type="match status" value="1"/>
</dbReference>
<dbReference type="InterPro" id="IPR051552">
    <property type="entry name" value="HptR"/>
</dbReference>
<comment type="subcellular location">
    <subcellularLocation>
        <location evidence="1">Cytoplasm</location>
    </subcellularLocation>
</comment>
<evidence type="ECO:0000256" key="10">
    <source>
        <dbReference type="PROSITE-ProRule" id="PRU00169"/>
    </source>
</evidence>
<keyword evidence="5" id="KW-0902">Two-component regulatory system</keyword>